<proteinExistence type="predicted"/>
<protein>
    <submittedName>
        <fullName evidence="1">Transposase</fullName>
    </submittedName>
</protein>
<accession>A0ABY0E9G4</accession>
<keyword evidence="2" id="KW-1185">Reference proteome</keyword>
<organism evidence="1 2">
    <name type="scientific">Bradyrhizobium guangzhouense</name>
    <dbReference type="NCBI Taxonomy" id="1325095"/>
    <lineage>
        <taxon>Bacteria</taxon>
        <taxon>Pseudomonadati</taxon>
        <taxon>Pseudomonadota</taxon>
        <taxon>Alphaproteobacteria</taxon>
        <taxon>Hyphomicrobiales</taxon>
        <taxon>Nitrobacteraceae</taxon>
        <taxon>Bradyrhizobium</taxon>
    </lineage>
</organism>
<gene>
    <name evidence="1" type="ORF">EAS56_09555</name>
</gene>
<evidence type="ECO:0000313" key="1">
    <source>
        <dbReference type="EMBL" id="RXH15463.1"/>
    </source>
</evidence>
<evidence type="ECO:0000313" key="2">
    <source>
        <dbReference type="Proteomes" id="UP000290401"/>
    </source>
</evidence>
<dbReference type="Proteomes" id="UP000290401">
    <property type="component" value="Unassembled WGS sequence"/>
</dbReference>
<reference evidence="1 2" key="1">
    <citation type="submission" date="2018-10" db="EMBL/GenBank/DDBJ databases">
        <title>Bradyrhizobium sp. nov., effective nodules isolated from peanut in China.</title>
        <authorList>
            <person name="Li Y."/>
        </authorList>
    </citation>
    <scope>NUCLEOTIDE SEQUENCE [LARGE SCALE GENOMIC DNA]</scope>
    <source>
        <strain evidence="1 2">CCBAU 53426</strain>
    </source>
</reference>
<sequence>MNELSREQKILVISCLTEGQSIRATERLTGIHRDTIMRLGERIGRGCAELHDRMMVGVRVGRIELDEIWGYVGKKQKRVERHEISHKGDQYTFIALGSASRAIISYRTGKRDSENTDLFTHDLRERVLGEPEISTDGFHPYRVAIRDAFRGKAHHGVIVKTYSVTSLAVKDAARRYSPAEVIAVEREVASGFPVKISTSYVERQNLTLRMTQKRFARLTNGFSKKLTNHAAAVSLYVAHYNLCRVHESLRTTPAVAIGIVDRVWTIGDLIDAVLPLEPNRPARVTRNFRVIQGGKD</sequence>
<dbReference type="EMBL" id="RDQZ01000005">
    <property type="protein sequence ID" value="RXH15463.1"/>
    <property type="molecule type" value="Genomic_DNA"/>
</dbReference>
<comment type="caution">
    <text evidence="1">The sequence shown here is derived from an EMBL/GenBank/DDBJ whole genome shotgun (WGS) entry which is preliminary data.</text>
</comment>
<name>A0ABY0E9G4_9BRAD</name>
<dbReference type="RefSeq" id="WP_128958165.1">
    <property type="nucleotide sequence ID" value="NZ_RDQZ01000005.1"/>
</dbReference>